<evidence type="ECO:0000256" key="4">
    <source>
        <dbReference type="ARBA" id="ARBA00022475"/>
    </source>
</evidence>
<feature type="transmembrane region" description="Helical" evidence="10">
    <location>
        <begin position="360"/>
        <end position="383"/>
    </location>
</feature>
<feature type="transmembrane region" description="Helical" evidence="10">
    <location>
        <begin position="225"/>
        <end position="252"/>
    </location>
</feature>
<keyword evidence="7 10" id="KW-1133">Transmembrane helix</keyword>
<dbReference type="Gene3D" id="1.20.1530.20">
    <property type="match status" value="1"/>
</dbReference>
<sequence>MDFTNQLILGSGILFLLSILATLLTPRLGVPLLLLFLIVGMLAGVDGPGGIPFSDFRLANLLATLALAVILFDGGMRTSFASFRVAMRPALTLATVGVIITTGIVGAYAAWLLDLNWIQGLLLGAIVGSTDAAAVFSLLQTNAVSLNRRVASALEIESGTNDPMAVFLTISLLGMLTAPELPSAVDLLLFFIWQMGLGGVLGWLGGQALVRGINRLELAESLYPLLALCGGILVYGLTSVLGGSGLLAVYIAGLVMGNRRIRSATGIRRFHDGVAWLSQIGMFVVLGMLANPSQVWTLAPKAASIVLVLLLLARPIAVFASLLPFRFTFREQLYIAWVGLRGSVPIVLATYPALAGAENAALYFNVAFFIVLTSLVIQGWTVAPMARLLGITVPASTAQVHRMEFDLPGQRGYEIASYRLSQNSRLVGKVPDRLRLPRSARVISLARRGKMLTQPSWGAMRTGDYISLLVHQDEVDELDGLFRAEDQPMSAAEVKRFGEFVLDNSAPIQAVADVYGLELPNLRDGETVVDYFERHIPTPVAGDRLRLGECQLVVTRMDNGQIAELRLRLPH</sequence>
<dbReference type="InterPro" id="IPR005170">
    <property type="entry name" value="Transptr-assoc_dom"/>
</dbReference>
<dbReference type="NCBIfam" id="NF003715">
    <property type="entry name" value="PRK05326.1-2"/>
    <property type="match status" value="1"/>
</dbReference>
<evidence type="ECO:0000256" key="9">
    <source>
        <dbReference type="ARBA" id="ARBA00023136"/>
    </source>
</evidence>
<keyword evidence="8" id="KW-0406">Ion transport</keyword>
<dbReference type="PANTHER" id="PTHR32507">
    <property type="entry name" value="NA(+)/H(+) ANTIPORTER 1"/>
    <property type="match status" value="1"/>
</dbReference>
<dbReference type="Proteomes" id="UP001254608">
    <property type="component" value="Unassembled WGS sequence"/>
</dbReference>
<feature type="transmembrane region" description="Helical" evidence="10">
    <location>
        <begin position="6"/>
        <end position="25"/>
    </location>
</feature>
<dbReference type="RefSeq" id="WP_311363395.1">
    <property type="nucleotide sequence ID" value="NZ_JAVRIC010000001.1"/>
</dbReference>
<evidence type="ECO:0000256" key="2">
    <source>
        <dbReference type="ARBA" id="ARBA00022448"/>
    </source>
</evidence>
<evidence type="ECO:0000313" key="12">
    <source>
        <dbReference type="EMBL" id="MDT0496004.1"/>
    </source>
</evidence>
<keyword evidence="5" id="KW-0630">Potassium</keyword>
<gene>
    <name evidence="12" type="ORF">RM530_01305</name>
</gene>
<evidence type="ECO:0000256" key="7">
    <source>
        <dbReference type="ARBA" id="ARBA00022989"/>
    </source>
</evidence>
<keyword evidence="5" id="KW-0633">Potassium transport</keyword>
<evidence type="ECO:0000259" key="11">
    <source>
        <dbReference type="PROSITE" id="PS51202"/>
    </source>
</evidence>
<feature type="domain" description="RCK C-terminal" evidence="11">
    <location>
        <begin position="402"/>
        <end position="484"/>
    </location>
</feature>
<feature type="transmembrane region" description="Helical" evidence="10">
    <location>
        <begin position="117"/>
        <end position="139"/>
    </location>
</feature>
<keyword evidence="13" id="KW-1185">Reference proteome</keyword>
<dbReference type="Pfam" id="PF00999">
    <property type="entry name" value="Na_H_Exchanger"/>
    <property type="match status" value="1"/>
</dbReference>
<evidence type="ECO:0000256" key="3">
    <source>
        <dbReference type="ARBA" id="ARBA00022449"/>
    </source>
</evidence>
<dbReference type="NCBIfam" id="NF003716">
    <property type="entry name" value="PRK05326.1-3"/>
    <property type="match status" value="1"/>
</dbReference>
<feature type="transmembrane region" description="Helical" evidence="10">
    <location>
        <begin position="184"/>
        <end position="205"/>
    </location>
</feature>
<dbReference type="InterPro" id="IPR036721">
    <property type="entry name" value="RCK_C_sf"/>
</dbReference>
<feature type="transmembrane region" description="Helical" evidence="10">
    <location>
        <begin position="302"/>
        <end position="322"/>
    </location>
</feature>
<accession>A0ABU2WEF9</accession>
<comment type="caution">
    <text evidence="12">The sequence shown here is derived from an EMBL/GenBank/DDBJ whole genome shotgun (WGS) entry which is preliminary data.</text>
</comment>
<dbReference type="EMBL" id="JAVRIC010000001">
    <property type="protein sequence ID" value="MDT0496004.1"/>
    <property type="molecule type" value="Genomic_DNA"/>
</dbReference>
<feature type="transmembrane region" description="Helical" evidence="10">
    <location>
        <begin position="32"/>
        <end position="51"/>
    </location>
</feature>
<dbReference type="PANTHER" id="PTHR32507:SF7">
    <property type="entry name" value="K(+)_H(+) ANTIPORTER NHAP2"/>
    <property type="match status" value="1"/>
</dbReference>
<evidence type="ECO:0000256" key="10">
    <source>
        <dbReference type="SAM" id="Phobius"/>
    </source>
</evidence>
<evidence type="ECO:0000256" key="5">
    <source>
        <dbReference type="ARBA" id="ARBA00022538"/>
    </source>
</evidence>
<name>A0ABU2WEF9_9GAMM</name>
<evidence type="ECO:0000256" key="8">
    <source>
        <dbReference type="ARBA" id="ARBA00023065"/>
    </source>
</evidence>
<dbReference type="InterPro" id="IPR006037">
    <property type="entry name" value="RCK_C"/>
</dbReference>
<protein>
    <submittedName>
        <fullName evidence="12">Potassium/proton antiporter</fullName>
    </submittedName>
</protein>
<evidence type="ECO:0000256" key="1">
    <source>
        <dbReference type="ARBA" id="ARBA00004651"/>
    </source>
</evidence>
<reference evidence="12 13" key="1">
    <citation type="submission" date="2023-09" db="EMBL/GenBank/DDBJ databases">
        <authorList>
            <person name="Rey-Velasco X."/>
        </authorList>
    </citation>
    <scope>NUCLEOTIDE SEQUENCE [LARGE SCALE GENOMIC DNA]</scope>
    <source>
        <strain evidence="12 13">W345</strain>
    </source>
</reference>
<dbReference type="SMART" id="SM01091">
    <property type="entry name" value="CorC_HlyC"/>
    <property type="match status" value="1"/>
</dbReference>
<feature type="transmembrane region" description="Helical" evidence="10">
    <location>
        <begin position="57"/>
        <end position="78"/>
    </location>
</feature>
<dbReference type="Pfam" id="PF03471">
    <property type="entry name" value="CorC_HlyC"/>
    <property type="match status" value="1"/>
</dbReference>
<comment type="subcellular location">
    <subcellularLocation>
        <location evidence="1">Cell membrane</location>
        <topology evidence="1">Multi-pass membrane protein</topology>
    </subcellularLocation>
</comment>
<dbReference type="InterPro" id="IPR006153">
    <property type="entry name" value="Cation/H_exchanger_TM"/>
</dbReference>
<evidence type="ECO:0000313" key="13">
    <source>
        <dbReference type="Proteomes" id="UP001254608"/>
    </source>
</evidence>
<evidence type="ECO:0000256" key="6">
    <source>
        <dbReference type="ARBA" id="ARBA00022692"/>
    </source>
</evidence>
<feature type="transmembrane region" description="Helical" evidence="10">
    <location>
        <begin position="273"/>
        <end position="290"/>
    </location>
</feature>
<organism evidence="12 13">
    <name type="scientific">Banduia mediterranea</name>
    <dbReference type="NCBI Taxonomy" id="3075609"/>
    <lineage>
        <taxon>Bacteria</taxon>
        <taxon>Pseudomonadati</taxon>
        <taxon>Pseudomonadota</taxon>
        <taxon>Gammaproteobacteria</taxon>
        <taxon>Nevskiales</taxon>
        <taxon>Algiphilaceae</taxon>
        <taxon>Banduia</taxon>
    </lineage>
</organism>
<dbReference type="PROSITE" id="PS51202">
    <property type="entry name" value="RCK_C"/>
    <property type="match status" value="1"/>
</dbReference>
<keyword evidence="3" id="KW-0050">Antiport</keyword>
<feature type="transmembrane region" description="Helical" evidence="10">
    <location>
        <begin position="334"/>
        <end position="354"/>
    </location>
</feature>
<keyword evidence="2" id="KW-0813">Transport</keyword>
<keyword evidence="9 10" id="KW-0472">Membrane</keyword>
<proteinExistence type="predicted"/>
<dbReference type="SUPFAM" id="SSF116726">
    <property type="entry name" value="TrkA C-terminal domain-like"/>
    <property type="match status" value="1"/>
</dbReference>
<keyword evidence="4" id="KW-1003">Cell membrane</keyword>
<keyword evidence="6 10" id="KW-0812">Transmembrane</keyword>
<dbReference type="InterPro" id="IPR038770">
    <property type="entry name" value="Na+/solute_symporter_sf"/>
</dbReference>
<feature type="transmembrane region" description="Helical" evidence="10">
    <location>
        <begin position="90"/>
        <end position="111"/>
    </location>
</feature>
<dbReference type="NCBIfam" id="NF003714">
    <property type="entry name" value="PRK05326.1-1"/>
    <property type="match status" value="1"/>
</dbReference>